<dbReference type="InterPro" id="IPR051199">
    <property type="entry name" value="LPS_LOS_Heptosyltrfase"/>
</dbReference>
<dbReference type="Gene3D" id="3.40.50.2000">
    <property type="entry name" value="Glycogen Phosphorylase B"/>
    <property type="match status" value="1"/>
</dbReference>
<dbReference type="AlphaFoldDB" id="A0A372JGW1"/>
<dbReference type="GO" id="GO:0005829">
    <property type="term" value="C:cytosol"/>
    <property type="evidence" value="ECO:0007669"/>
    <property type="project" value="TreeGrafter"/>
</dbReference>
<gene>
    <name evidence="1" type="ORF">DZF91_23380</name>
</gene>
<keyword evidence="2" id="KW-1185">Reference proteome</keyword>
<evidence type="ECO:0000313" key="2">
    <source>
        <dbReference type="Proteomes" id="UP000261811"/>
    </source>
</evidence>
<dbReference type="PANTHER" id="PTHR30160">
    <property type="entry name" value="TETRAACYLDISACCHARIDE 4'-KINASE-RELATED"/>
    <property type="match status" value="1"/>
</dbReference>
<name>A0A372JGW1_9ACTN</name>
<dbReference type="GO" id="GO:0008713">
    <property type="term" value="F:ADP-heptose-lipopolysaccharide heptosyltransferase activity"/>
    <property type="evidence" value="ECO:0007669"/>
    <property type="project" value="TreeGrafter"/>
</dbReference>
<keyword evidence="1" id="KW-0808">Transferase</keyword>
<accession>A0A372JGW1</accession>
<dbReference type="EMBL" id="QURH01000470">
    <property type="protein sequence ID" value="RFU39255.1"/>
    <property type="molecule type" value="Genomic_DNA"/>
</dbReference>
<evidence type="ECO:0000313" key="1">
    <source>
        <dbReference type="EMBL" id="RFU39255.1"/>
    </source>
</evidence>
<dbReference type="PANTHER" id="PTHR30160:SF1">
    <property type="entry name" value="LIPOPOLYSACCHARIDE 1,2-N-ACETYLGLUCOSAMINETRANSFERASE-RELATED"/>
    <property type="match status" value="1"/>
</dbReference>
<dbReference type="Proteomes" id="UP000261811">
    <property type="component" value="Unassembled WGS sequence"/>
</dbReference>
<dbReference type="RefSeq" id="WP_147341310.1">
    <property type="nucleotide sequence ID" value="NZ_QURH01000470.1"/>
</dbReference>
<comment type="caution">
    <text evidence="1">The sequence shown here is derived from an EMBL/GenBank/DDBJ whole genome shotgun (WGS) entry which is preliminary data.</text>
</comment>
<proteinExistence type="predicted"/>
<dbReference type="SUPFAM" id="SSF53756">
    <property type="entry name" value="UDP-Glycosyltransferase/glycogen phosphorylase"/>
    <property type="match status" value="1"/>
</dbReference>
<organism evidence="1 2">
    <name type="scientific">Actinomadura logoneensis</name>
    <dbReference type="NCBI Taxonomy" id="2293572"/>
    <lineage>
        <taxon>Bacteria</taxon>
        <taxon>Bacillati</taxon>
        <taxon>Actinomycetota</taxon>
        <taxon>Actinomycetes</taxon>
        <taxon>Streptosporangiales</taxon>
        <taxon>Thermomonosporaceae</taxon>
        <taxon>Actinomadura</taxon>
    </lineage>
</organism>
<protein>
    <submittedName>
        <fullName evidence="1">Glycosyltransferase family 9 protein</fullName>
    </submittedName>
</protein>
<feature type="non-terminal residue" evidence="1">
    <location>
        <position position="181"/>
    </location>
</feature>
<dbReference type="GO" id="GO:0009244">
    <property type="term" value="P:lipopolysaccharide core region biosynthetic process"/>
    <property type="evidence" value="ECO:0007669"/>
    <property type="project" value="TreeGrafter"/>
</dbReference>
<reference evidence="1 2" key="1">
    <citation type="submission" date="2018-08" db="EMBL/GenBank/DDBJ databases">
        <title>Actinomadura jelena sp. nov., a novel Actinomycete isolated from soil in Chad.</title>
        <authorList>
            <person name="Shi L."/>
        </authorList>
    </citation>
    <scope>NUCLEOTIDE SEQUENCE [LARGE SCALE GENOMIC DNA]</scope>
    <source>
        <strain evidence="1 2">NEAU-G17</strain>
    </source>
</reference>
<sequence>MSTAATGPAPPRTALVLRALGLGDLLTGIPALRALRRGLPEHRIVLAAPRALEPLVRLSGAVDVMTHLPGLVPPTVDGPVDVAVDLHGRGPASHDPLRRTRPRELMAFDVAGGPRWDPDEHEVPRWCRLVSWYGFPADPADLDLPVPPRPSPAPDAVVVHPGAAFAARRWPPERFAEVAAA</sequence>